<feature type="short sequence motif" description="GXSXG" evidence="4">
    <location>
        <begin position="40"/>
        <end position="44"/>
    </location>
</feature>
<evidence type="ECO:0000256" key="1">
    <source>
        <dbReference type="ARBA" id="ARBA00022801"/>
    </source>
</evidence>
<dbReference type="InterPro" id="IPR002641">
    <property type="entry name" value="PNPLA_dom"/>
</dbReference>
<name>A0ABN2TJE9_9ACTN</name>
<comment type="caution">
    <text evidence="6">The sequence shown here is derived from an EMBL/GenBank/DDBJ whole genome shotgun (WGS) entry which is preliminary data.</text>
</comment>
<dbReference type="PANTHER" id="PTHR14226">
    <property type="entry name" value="NEUROPATHY TARGET ESTERASE/SWISS CHEESE D.MELANOGASTER"/>
    <property type="match status" value="1"/>
</dbReference>
<dbReference type="Pfam" id="PF01734">
    <property type="entry name" value="Patatin"/>
    <property type="match status" value="1"/>
</dbReference>
<feature type="domain" description="PNPLA" evidence="5">
    <location>
        <begin position="5"/>
        <end position="197"/>
    </location>
</feature>
<accession>A0ABN2TJE9</accession>
<dbReference type="EMBL" id="BAAAPC010000023">
    <property type="protein sequence ID" value="GAA2011592.1"/>
    <property type="molecule type" value="Genomic_DNA"/>
</dbReference>
<evidence type="ECO:0000256" key="3">
    <source>
        <dbReference type="ARBA" id="ARBA00023098"/>
    </source>
</evidence>
<dbReference type="RefSeq" id="WP_344165041.1">
    <property type="nucleotide sequence ID" value="NZ_BAAAPC010000023.1"/>
</dbReference>
<evidence type="ECO:0000313" key="7">
    <source>
        <dbReference type="Proteomes" id="UP001501585"/>
    </source>
</evidence>
<feature type="active site" description="Nucleophile" evidence="4">
    <location>
        <position position="42"/>
    </location>
</feature>
<gene>
    <name evidence="6" type="ORF">GCM10009799_44790</name>
</gene>
<evidence type="ECO:0000259" key="5">
    <source>
        <dbReference type="PROSITE" id="PS51635"/>
    </source>
</evidence>
<evidence type="ECO:0000313" key="6">
    <source>
        <dbReference type="EMBL" id="GAA2011592.1"/>
    </source>
</evidence>
<organism evidence="6 7">
    <name type="scientific">Nocardiopsis rhodophaea</name>
    <dbReference type="NCBI Taxonomy" id="280238"/>
    <lineage>
        <taxon>Bacteria</taxon>
        <taxon>Bacillati</taxon>
        <taxon>Actinomycetota</taxon>
        <taxon>Actinomycetes</taxon>
        <taxon>Streptosporangiales</taxon>
        <taxon>Nocardiopsidaceae</taxon>
        <taxon>Nocardiopsis</taxon>
    </lineage>
</organism>
<dbReference type="PANTHER" id="PTHR14226:SF57">
    <property type="entry name" value="BLR7027 PROTEIN"/>
    <property type="match status" value="1"/>
</dbReference>
<sequence>MRRALVLGGGGFTGIGWELGVLSGLRDSGVDLTEADLIVGTSAGSVVGAQITSGVPLEALFARQLRPPNGEVTARLSRRVLARMVWAFLTERDPARARARIGRIAHSSSTASLAERREVISARLPSHDWPKCDLRITAVNARTGQRAAFGRDSGVALPDAVLASCAVPGVWPPAIINGQLYIDGGVCSAANADLAAGYDHVVVLAPIGAGMGPVPSPAEQLARLPGSPRTALVVPSAAAKEAIGSNPLDPARRAPAARAGRAQAAEILDEVRAAWGAATPA</sequence>
<feature type="short sequence motif" description="GXGXXG" evidence="4">
    <location>
        <begin position="9"/>
        <end position="14"/>
    </location>
</feature>
<keyword evidence="7" id="KW-1185">Reference proteome</keyword>
<keyword evidence="2 4" id="KW-0442">Lipid degradation</keyword>
<keyword evidence="1 4" id="KW-0378">Hydrolase</keyword>
<evidence type="ECO:0000256" key="4">
    <source>
        <dbReference type="PROSITE-ProRule" id="PRU01161"/>
    </source>
</evidence>
<dbReference type="InterPro" id="IPR016035">
    <property type="entry name" value="Acyl_Trfase/lysoPLipase"/>
</dbReference>
<reference evidence="6 7" key="1">
    <citation type="journal article" date="2019" name="Int. J. Syst. Evol. Microbiol.">
        <title>The Global Catalogue of Microorganisms (GCM) 10K type strain sequencing project: providing services to taxonomists for standard genome sequencing and annotation.</title>
        <authorList>
            <consortium name="The Broad Institute Genomics Platform"/>
            <consortium name="The Broad Institute Genome Sequencing Center for Infectious Disease"/>
            <person name="Wu L."/>
            <person name="Ma J."/>
        </authorList>
    </citation>
    <scope>NUCLEOTIDE SEQUENCE [LARGE SCALE GENOMIC DNA]</scope>
    <source>
        <strain evidence="6 7">JCM 15313</strain>
    </source>
</reference>
<keyword evidence="3 4" id="KW-0443">Lipid metabolism</keyword>
<dbReference type="PROSITE" id="PS51635">
    <property type="entry name" value="PNPLA"/>
    <property type="match status" value="1"/>
</dbReference>
<protein>
    <submittedName>
        <fullName evidence="6">Patatin-like phospholipase family protein</fullName>
    </submittedName>
</protein>
<dbReference type="Proteomes" id="UP001501585">
    <property type="component" value="Unassembled WGS sequence"/>
</dbReference>
<proteinExistence type="predicted"/>
<dbReference type="Gene3D" id="3.40.1090.10">
    <property type="entry name" value="Cytosolic phospholipase A2 catalytic domain"/>
    <property type="match status" value="2"/>
</dbReference>
<feature type="active site" description="Proton acceptor" evidence="4">
    <location>
        <position position="183"/>
    </location>
</feature>
<dbReference type="InterPro" id="IPR050301">
    <property type="entry name" value="NTE"/>
</dbReference>
<feature type="short sequence motif" description="DGA/G" evidence="4">
    <location>
        <begin position="183"/>
        <end position="185"/>
    </location>
</feature>
<evidence type="ECO:0000256" key="2">
    <source>
        <dbReference type="ARBA" id="ARBA00022963"/>
    </source>
</evidence>
<dbReference type="SUPFAM" id="SSF52151">
    <property type="entry name" value="FabD/lysophospholipase-like"/>
    <property type="match status" value="1"/>
</dbReference>